<name>A0ABU7A939_9TELE</name>
<evidence type="ECO:0000313" key="1">
    <source>
        <dbReference type="EMBL" id="MED6234647.1"/>
    </source>
</evidence>
<sequence length="97" mass="10941">MEAPLTLLVQGGVSTSMRYLLLTGDHKWDLVTGGCFHILIRGMWGVAACVSQRTATRFEAYGNQRLFEQQSVLRYLHAGDLGFMCRAGFIRDCLQRE</sequence>
<evidence type="ECO:0000313" key="2">
    <source>
        <dbReference type="Proteomes" id="UP001345963"/>
    </source>
</evidence>
<gene>
    <name evidence="1" type="ORF">ATANTOWER_021868</name>
</gene>
<reference evidence="1 2" key="1">
    <citation type="submission" date="2021-07" db="EMBL/GenBank/DDBJ databases">
        <authorList>
            <person name="Palmer J.M."/>
        </authorList>
    </citation>
    <scope>NUCLEOTIDE SEQUENCE [LARGE SCALE GENOMIC DNA]</scope>
    <source>
        <strain evidence="1 2">AT_MEX2019</strain>
        <tissue evidence="1">Muscle</tissue>
    </source>
</reference>
<proteinExistence type="predicted"/>
<dbReference type="EMBL" id="JAHUTI010009883">
    <property type="protein sequence ID" value="MED6234647.1"/>
    <property type="molecule type" value="Genomic_DNA"/>
</dbReference>
<accession>A0ABU7A939</accession>
<organism evidence="1 2">
    <name type="scientific">Ataeniobius toweri</name>
    <dbReference type="NCBI Taxonomy" id="208326"/>
    <lineage>
        <taxon>Eukaryota</taxon>
        <taxon>Metazoa</taxon>
        <taxon>Chordata</taxon>
        <taxon>Craniata</taxon>
        <taxon>Vertebrata</taxon>
        <taxon>Euteleostomi</taxon>
        <taxon>Actinopterygii</taxon>
        <taxon>Neopterygii</taxon>
        <taxon>Teleostei</taxon>
        <taxon>Neoteleostei</taxon>
        <taxon>Acanthomorphata</taxon>
        <taxon>Ovalentaria</taxon>
        <taxon>Atherinomorphae</taxon>
        <taxon>Cyprinodontiformes</taxon>
        <taxon>Goodeidae</taxon>
        <taxon>Ataeniobius</taxon>
    </lineage>
</organism>
<comment type="caution">
    <text evidence="1">The sequence shown here is derived from an EMBL/GenBank/DDBJ whole genome shotgun (WGS) entry which is preliminary data.</text>
</comment>
<dbReference type="Proteomes" id="UP001345963">
    <property type="component" value="Unassembled WGS sequence"/>
</dbReference>
<protein>
    <submittedName>
        <fullName evidence="1">Uncharacterized protein</fullName>
    </submittedName>
</protein>
<keyword evidence="2" id="KW-1185">Reference proteome</keyword>